<keyword evidence="1" id="KW-0472">Membrane</keyword>
<proteinExistence type="predicted"/>
<comment type="caution">
    <text evidence="2">The sequence shown here is derived from an EMBL/GenBank/DDBJ whole genome shotgun (WGS) entry which is preliminary data.</text>
</comment>
<keyword evidence="1" id="KW-1133">Transmembrane helix</keyword>
<protein>
    <submittedName>
        <fullName evidence="2">Uncharacterized protein</fullName>
    </submittedName>
</protein>
<feature type="transmembrane region" description="Helical" evidence="1">
    <location>
        <begin position="94"/>
        <end position="115"/>
    </location>
</feature>
<sequence length="183" mass="21062">MQQEDTKELLGNDQRESMKSRIRDILEEDERLSGASGGLNLKPSQVESRADDRRDKIMKYLEIALSLVIVTAGVLILRYTDYIKNVSSDKTYKYFMRAAQLSLSTFIIGGVYIIFKEHSKRHIPVDDYINLHPKLFPVISFCAVASLILFMIALWPVYSGWSILIVIGWSYVVYRALYILPDF</sequence>
<dbReference type="InterPro" id="IPR033579">
    <property type="entry name" value="TMEM128"/>
</dbReference>
<dbReference type="OrthoDB" id="58903at2759"/>
<accession>A0A5J4W9E5</accession>
<evidence type="ECO:0000313" key="3">
    <source>
        <dbReference type="Proteomes" id="UP000324800"/>
    </source>
</evidence>
<feature type="transmembrane region" description="Helical" evidence="1">
    <location>
        <begin position="161"/>
        <end position="180"/>
    </location>
</feature>
<name>A0A5J4W9E5_9EUKA</name>
<organism evidence="2 3">
    <name type="scientific">Streblomastix strix</name>
    <dbReference type="NCBI Taxonomy" id="222440"/>
    <lineage>
        <taxon>Eukaryota</taxon>
        <taxon>Metamonada</taxon>
        <taxon>Preaxostyla</taxon>
        <taxon>Oxymonadida</taxon>
        <taxon>Streblomastigidae</taxon>
        <taxon>Streblomastix</taxon>
    </lineage>
</organism>
<dbReference type="PANTHER" id="PTHR31134:SF1">
    <property type="entry name" value="TRANSMEMBRANE PROTEIN 128"/>
    <property type="match status" value="1"/>
</dbReference>
<keyword evidence="1" id="KW-0812">Transmembrane</keyword>
<gene>
    <name evidence="2" type="ORF">EZS28_013340</name>
</gene>
<feature type="transmembrane region" description="Helical" evidence="1">
    <location>
        <begin position="60"/>
        <end position="79"/>
    </location>
</feature>
<evidence type="ECO:0000256" key="1">
    <source>
        <dbReference type="SAM" id="Phobius"/>
    </source>
</evidence>
<feature type="transmembrane region" description="Helical" evidence="1">
    <location>
        <begin position="135"/>
        <end position="155"/>
    </location>
</feature>
<dbReference type="PANTHER" id="PTHR31134">
    <property type="entry name" value="TRANSMEMBRANE PROTEIN 128"/>
    <property type="match status" value="1"/>
</dbReference>
<reference evidence="2 3" key="1">
    <citation type="submission" date="2019-03" db="EMBL/GenBank/DDBJ databases">
        <title>Single cell metagenomics reveals metabolic interactions within the superorganism composed of flagellate Streblomastix strix and complex community of Bacteroidetes bacteria on its surface.</title>
        <authorList>
            <person name="Treitli S.C."/>
            <person name="Kolisko M."/>
            <person name="Husnik F."/>
            <person name="Keeling P."/>
            <person name="Hampl V."/>
        </authorList>
    </citation>
    <scope>NUCLEOTIDE SEQUENCE [LARGE SCALE GENOMIC DNA]</scope>
    <source>
        <strain evidence="2">ST1C</strain>
    </source>
</reference>
<evidence type="ECO:0000313" key="2">
    <source>
        <dbReference type="EMBL" id="KAA6391132.1"/>
    </source>
</evidence>
<dbReference type="EMBL" id="SNRW01002983">
    <property type="protein sequence ID" value="KAA6391132.1"/>
    <property type="molecule type" value="Genomic_DNA"/>
</dbReference>
<dbReference type="Pfam" id="PF20479">
    <property type="entry name" value="TMEM128"/>
    <property type="match status" value="1"/>
</dbReference>
<dbReference type="AlphaFoldDB" id="A0A5J4W9E5"/>
<dbReference type="Proteomes" id="UP000324800">
    <property type="component" value="Unassembled WGS sequence"/>
</dbReference>